<name>A0A9D5WUC7_9BACT</name>
<dbReference type="AlphaFoldDB" id="A0A9D5WUC7"/>
<gene>
    <name evidence="1" type="ORF">HXN55_03430</name>
</gene>
<organism evidence="1 2">
    <name type="scientific">Prevotella nigrescens</name>
    <dbReference type="NCBI Taxonomy" id="28133"/>
    <lineage>
        <taxon>Bacteria</taxon>
        <taxon>Pseudomonadati</taxon>
        <taxon>Bacteroidota</taxon>
        <taxon>Bacteroidia</taxon>
        <taxon>Bacteroidales</taxon>
        <taxon>Prevotellaceae</taxon>
        <taxon>Prevotella</taxon>
    </lineage>
</organism>
<evidence type="ECO:0000313" key="2">
    <source>
        <dbReference type="Proteomes" id="UP000787419"/>
    </source>
</evidence>
<accession>A0A9D5WUC7</accession>
<proteinExistence type="predicted"/>
<dbReference type="Proteomes" id="UP000787419">
    <property type="component" value="Unassembled WGS sequence"/>
</dbReference>
<comment type="caution">
    <text evidence="1">The sequence shown here is derived from an EMBL/GenBank/DDBJ whole genome shotgun (WGS) entry which is preliminary data.</text>
</comment>
<dbReference type="EMBL" id="JABZTM010000025">
    <property type="protein sequence ID" value="MBF1446428.1"/>
    <property type="molecule type" value="Genomic_DNA"/>
</dbReference>
<protein>
    <submittedName>
        <fullName evidence="1">Uncharacterized protein</fullName>
    </submittedName>
</protein>
<dbReference type="RefSeq" id="WP_278489432.1">
    <property type="nucleotide sequence ID" value="NZ_JABZTM010000025.1"/>
</dbReference>
<sequence>MRITNLEKGEDYNLKPDTQIQVERTNPFFNDFGEQTTPLELPASERNRRLLGFPDSFGRRVKMTAVDVAIQDGEYFAQCRQMVLSAQYKGSISTAFYINDGSFYSRIQKVKLKDIFKDEFIPGINTVEEGIEFCRSLRTNTNPHYAIFPALITDDSGLETGFNYKMLNAFGKEKALETKEVWMWKDNEYQLVNVTTLSAFNPDGKGGDCDFYNAVQRTEYVGEVPITLPPGYYMSPFIRANYLLKRIFAYFGYDLQENFFTQTEPFAKMVVMNNVMDVLVNGKIKVADLVPDTTCADFIAVFRKKFCCEFTSDEGSHTANIIFLRDALAAQPVEDLTNCVTQEPTIAYKAEKDYQRLTLASADKVDTDLSDSYEDIDDLAKANPGACFNPVDGAFYKQGWSGNYEVITKIGEASQDYNTGEDLEPKEIKIADIMPEFRTLVYKTKVDDNEVKYEMGKYLYIGAYISLNSKMVVAGEDKEEESESANKQKTILAFSYLSDARPEGTISAYDIHDSMQPRIFDYALYYNGPFGIFEKFYRDYDLLLRNSLHEMKVKLLLSQSQKQNLPSYAKVVIRGVAFFFNKLKFTLGGKNEPVESSLSTIALMQPVSGAPAIDQKLKAMDTNYKWVGHERQTEVSSSEYENAGLDKNRTFTTIYPPVPSAEYLGKPYGKQTSYSSKKTRHATFLRHSKWKYTRTEVWLECIPK</sequence>
<reference evidence="1" key="1">
    <citation type="submission" date="2020-04" db="EMBL/GenBank/DDBJ databases">
        <title>Deep metagenomics examines the oral microbiome during advanced dental caries in children, revealing novel taxa and co-occurrences with host molecules.</title>
        <authorList>
            <person name="Baker J.L."/>
            <person name="Morton J.T."/>
            <person name="Dinis M."/>
            <person name="Alvarez R."/>
            <person name="Tran N.C."/>
            <person name="Knight R."/>
            <person name="Edlund A."/>
        </authorList>
    </citation>
    <scope>NUCLEOTIDE SEQUENCE</scope>
    <source>
        <strain evidence="1">JCVI_32_bin.50</strain>
    </source>
</reference>
<evidence type="ECO:0000313" key="1">
    <source>
        <dbReference type="EMBL" id="MBF1446428.1"/>
    </source>
</evidence>